<dbReference type="Pfam" id="PF03354">
    <property type="entry name" value="TerL_ATPase"/>
    <property type="match status" value="1"/>
</dbReference>
<dbReference type="AlphaFoldDB" id="A0A252BEC1"/>
<gene>
    <name evidence="4" type="ORF">HK15_04480</name>
</gene>
<evidence type="ECO:0000313" key="5">
    <source>
        <dbReference type="Proteomes" id="UP000194999"/>
    </source>
</evidence>
<feature type="region of interest" description="Disordered" evidence="1">
    <location>
        <begin position="1"/>
        <end position="39"/>
    </location>
</feature>
<dbReference type="Gene3D" id="3.40.50.300">
    <property type="entry name" value="P-loop containing nucleotide triphosphate hydrolases"/>
    <property type="match status" value="1"/>
</dbReference>
<organism evidence="4 5">
    <name type="scientific">Acetobacter orientalis</name>
    <dbReference type="NCBI Taxonomy" id="146474"/>
    <lineage>
        <taxon>Bacteria</taxon>
        <taxon>Pseudomonadati</taxon>
        <taxon>Pseudomonadota</taxon>
        <taxon>Alphaproteobacteria</taxon>
        <taxon>Acetobacterales</taxon>
        <taxon>Acetobacteraceae</taxon>
        <taxon>Acetobacter</taxon>
    </lineage>
</organism>
<sequence length="544" mass="58426">MGLRGPGAKPVASAKTPAPLPLFGDAPADKTAGFPADRPLTGETRAERLICWIERLTITSGALAGEPMRLDGWQKDIIRALYETDEAGLRFVRTGVISMGRKNGKTGLASALALAHLCGPEAVKRGQVLSAAADRGQAAIVFDEMVAFAIEQPHLAARLIVRAFNKSIEDAVTGSIYKALSADARKAHGLSPTFAIADEVAQWRDRDLFDALKTGGGAHRESLLLGISTRSPDADNPLEELLCYGASVADGTFPDRTFKSFVWSAPMDADPWAEETWRMANPALGTFRSLEDIRSQALQAMRVPSQEAAFRSYTLNQPVSADVRFLRPDDWDACAEDAATSGPCYCGLDLASGASDLTAFSFYWPETGKLVVKAFLPSELVEAKQAEDHAPYREWVSAGLIELIPGRAIDRAWLAAWIADAIEGLDVVSIGTDRWGLRDLMAVCDREGIALPFAPVGMGFKDQSPAITAFETVVLQAVVKHNGNPLLRWAVSNAALDTDPAGNRKLSKQRARGRIDPLVASVVAVGLASSEPAAEELFFDVIAL</sequence>
<comment type="caution">
    <text evidence="4">The sequence shown here is derived from an EMBL/GenBank/DDBJ whole genome shotgun (WGS) entry which is preliminary data.</text>
</comment>
<evidence type="ECO:0000259" key="2">
    <source>
        <dbReference type="Pfam" id="PF03354"/>
    </source>
</evidence>
<evidence type="ECO:0000256" key="1">
    <source>
        <dbReference type="SAM" id="MobiDB-lite"/>
    </source>
</evidence>
<accession>A0A252BEC1</accession>
<dbReference type="Pfam" id="PF20441">
    <property type="entry name" value="TerL_nuclease"/>
    <property type="match status" value="1"/>
</dbReference>
<feature type="domain" description="Terminase large subunit-like ATPase" evidence="2">
    <location>
        <begin position="73"/>
        <end position="241"/>
    </location>
</feature>
<dbReference type="InterPro" id="IPR005021">
    <property type="entry name" value="Terminase_largesu-like"/>
</dbReference>
<evidence type="ECO:0008006" key="6">
    <source>
        <dbReference type="Google" id="ProtNLM"/>
    </source>
</evidence>
<dbReference type="EMBL" id="JOOY01000020">
    <property type="protein sequence ID" value="OUJ02741.1"/>
    <property type="molecule type" value="Genomic_DNA"/>
</dbReference>
<dbReference type="Proteomes" id="UP000194999">
    <property type="component" value="Unassembled WGS sequence"/>
</dbReference>
<name>A0A252BEC1_9PROT</name>
<dbReference type="PANTHER" id="PTHR41287">
    <property type="match status" value="1"/>
</dbReference>
<dbReference type="GO" id="GO:0004519">
    <property type="term" value="F:endonuclease activity"/>
    <property type="evidence" value="ECO:0007669"/>
    <property type="project" value="InterPro"/>
</dbReference>
<dbReference type="InterPro" id="IPR027417">
    <property type="entry name" value="P-loop_NTPase"/>
</dbReference>
<dbReference type="InterPro" id="IPR046462">
    <property type="entry name" value="TerL_nuclease"/>
</dbReference>
<evidence type="ECO:0000259" key="3">
    <source>
        <dbReference type="Pfam" id="PF20441"/>
    </source>
</evidence>
<proteinExistence type="predicted"/>
<dbReference type="InterPro" id="IPR046461">
    <property type="entry name" value="TerL_ATPase"/>
</dbReference>
<reference evidence="4 5" key="1">
    <citation type="submission" date="2014-06" db="EMBL/GenBank/DDBJ databases">
        <authorList>
            <person name="Ju J."/>
            <person name="Zhang J."/>
        </authorList>
    </citation>
    <scope>NUCLEOTIDE SEQUENCE [LARGE SCALE GENOMIC DNA]</scope>
    <source>
        <strain evidence="4">DmW_048</strain>
    </source>
</reference>
<feature type="domain" description="Terminase large subunit-like endonuclease" evidence="3">
    <location>
        <begin position="257"/>
        <end position="528"/>
    </location>
</feature>
<evidence type="ECO:0000313" key="4">
    <source>
        <dbReference type="EMBL" id="OUJ02741.1"/>
    </source>
</evidence>
<dbReference type="RefSeq" id="WP_094755028.1">
    <property type="nucleotide sequence ID" value="NZ_JOOY01000020.1"/>
</dbReference>
<dbReference type="PANTHER" id="PTHR41287:SF1">
    <property type="entry name" value="PROTEIN YMFN"/>
    <property type="match status" value="1"/>
</dbReference>
<protein>
    <recommendedName>
        <fullName evidence="6">Terminase</fullName>
    </recommendedName>
</protein>